<sequence length="33" mass="3628">MALQKAVDLNAKGDQSCREAVKQAQNLMPQQGR</sequence>
<evidence type="ECO:0000313" key="1">
    <source>
        <dbReference type="EMBL" id="SOR28328.1"/>
    </source>
</evidence>
<evidence type="ECO:0000313" key="2">
    <source>
        <dbReference type="Proteomes" id="UP000233769"/>
    </source>
</evidence>
<dbReference type="EMBL" id="LT962688">
    <property type="protein sequence ID" value="SOR28328.1"/>
    <property type="molecule type" value="Genomic_DNA"/>
</dbReference>
<dbReference type="AlphaFoldDB" id="A0A2N9ALW0"/>
<gene>
    <name evidence="1" type="ORF">TK0001_1726</name>
</gene>
<dbReference type="Proteomes" id="UP000233769">
    <property type="component" value="Chromosome tk0001"/>
</dbReference>
<proteinExistence type="predicted"/>
<protein>
    <submittedName>
        <fullName evidence="1">Uncharacterized protein</fullName>
    </submittedName>
</protein>
<organism evidence="1 2">
    <name type="scientific">Methylorubrum extorquens</name>
    <name type="common">Methylobacterium dichloromethanicum</name>
    <name type="synonym">Methylobacterium extorquens</name>
    <dbReference type="NCBI Taxonomy" id="408"/>
    <lineage>
        <taxon>Bacteria</taxon>
        <taxon>Pseudomonadati</taxon>
        <taxon>Pseudomonadota</taxon>
        <taxon>Alphaproteobacteria</taxon>
        <taxon>Hyphomicrobiales</taxon>
        <taxon>Methylobacteriaceae</taxon>
        <taxon>Methylorubrum</taxon>
    </lineage>
</organism>
<name>A0A2N9ALW0_METEX</name>
<reference evidence="2" key="1">
    <citation type="submission" date="2017-10" db="EMBL/GenBank/DDBJ databases">
        <authorList>
            <person name="Regsiter A."/>
            <person name="William W."/>
        </authorList>
    </citation>
    <scope>NUCLEOTIDE SEQUENCE [LARGE SCALE GENOMIC DNA]</scope>
</reference>
<accession>A0A2N9ALW0</accession>